<dbReference type="SUPFAM" id="SSF56112">
    <property type="entry name" value="Protein kinase-like (PK-like)"/>
    <property type="match status" value="1"/>
</dbReference>
<accession>A0A8X7BYU9</accession>
<evidence type="ECO:0000313" key="4">
    <source>
        <dbReference type="Proteomes" id="UP000886998"/>
    </source>
</evidence>
<sequence>MAEIPGLAQNLFEDKDIDSDGIALELMPYNLEPFNVPESHAYGKCRLVTDFEELSYIGEGAYGSVFKCRDKKYDLIVALKRLRYNDE</sequence>
<dbReference type="Gene3D" id="3.30.200.20">
    <property type="entry name" value="Phosphorylase Kinase, domain 1"/>
    <property type="match status" value="1"/>
</dbReference>
<keyword evidence="1" id="KW-0067">ATP-binding</keyword>
<keyword evidence="3" id="KW-0808">Transferase</keyword>
<dbReference type="InterPro" id="IPR017441">
    <property type="entry name" value="Protein_kinase_ATP_BS"/>
</dbReference>
<name>A0A8X7BYU9_9ARAC</name>
<keyword evidence="3" id="KW-0418">Kinase</keyword>
<dbReference type="GO" id="GO:0004672">
    <property type="term" value="F:protein kinase activity"/>
    <property type="evidence" value="ECO:0007669"/>
    <property type="project" value="InterPro"/>
</dbReference>
<dbReference type="PROSITE" id="PS00107">
    <property type="entry name" value="PROTEIN_KINASE_ATP"/>
    <property type="match status" value="1"/>
</dbReference>
<gene>
    <name evidence="3" type="primary">CDK10_0</name>
    <name evidence="3" type="ORF">TNIN_177561</name>
</gene>
<keyword evidence="1" id="KW-0547">Nucleotide-binding</keyword>
<protein>
    <submittedName>
        <fullName evidence="3">Cyclin-dependent kinase 10</fullName>
    </submittedName>
</protein>
<dbReference type="Proteomes" id="UP000886998">
    <property type="component" value="Unassembled WGS sequence"/>
</dbReference>
<feature type="non-terminal residue" evidence="3">
    <location>
        <position position="1"/>
    </location>
</feature>
<dbReference type="GO" id="GO:0005524">
    <property type="term" value="F:ATP binding"/>
    <property type="evidence" value="ECO:0007669"/>
    <property type="project" value="UniProtKB-UniRule"/>
</dbReference>
<feature type="binding site" evidence="1">
    <location>
        <position position="80"/>
    </location>
    <ligand>
        <name>ATP</name>
        <dbReference type="ChEBI" id="CHEBI:30616"/>
    </ligand>
</feature>
<dbReference type="InterPro" id="IPR000719">
    <property type="entry name" value="Prot_kinase_dom"/>
</dbReference>
<proteinExistence type="predicted"/>
<reference evidence="3" key="1">
    <citation type="submission" date="2020-08" db="EMBL/GenBank/DDBJ databases">
        <title>Multicomponent nature underlies the extraordinary mechanical properties of spider dragline silk.</title>
        <authorList>
            <person name="Kono N."/>
            <person name="Nakamura H."/>
            <person name="Mori M."/>
            <person name="Yoshida Y."/>
            <person name="Ohtoshi R."/>
            <person name="Malay A.D."/>
            <person name="Moran D.A.P."/>
            <person name="Tomita M."/>
            <person name="Numata K."/>
            <person name="Arakawa K."/>
        </authorList>
    </citation>
    <scope>NUCLEOTIDE SEQUENCE</scope>
</reference>
<dbReference type="PROSITE" id="PS50011">
    <property type="entry name" value="PROTEIN_KINASE_DOM"/>
    <property type="match status" value="1"/>
</dbReference>
<feature type="domain" description="Protein kinase" evidence="2">
    <location>
        <begin position="51"/>
        <end position="87"/>
    </location>
</feature>
<dbReference type="AlphaFoldDB" id="A0A8X7BYU9"/>
<evidence type="ECO:0000259" key="2">
    <source>
        <dbReference type="PROSITE" id="PS50011"/>
    </source>
</evidence>
<dbReference type="OrthoDB" id="1732493at2759"/>
<dbReference type="InterPro" id="IPR011009">
    <property type="entry name" value="Kinase-like_dom_sf"/>
</dbReference>
<organism evidence="3 4">
    <name type="scientific">Trichonephila inaurata madagascariensis</name>
    <dbReference type="NCBI Taxonomy" id="2747483"/>
    <lineage>
        <taxon>Eukaryota</taxon>
        <taxon>Metazoa</taxon>
        <taxon>Ecdysozoa</taxon>
        <taxon>Arthropoda</taxon>
        <taxon>Chelicerata</taxon>
        <taxon>Arachnida</taxon>
        <taxon>Araneae</taxon>
        <taxon>Araneomorphae</taxon>
        <taxon>Entelegynae</taxon>
        <taxon>Araneoidea</taxon>
        <taxon>Nephilidae</taxon>
        <taxon>Trichonephila</taxon>
        <taxon>Trichonephila inaurata</taxon>
    </lineage>
</organism>
<evidence type="ECO:0000313" key="3">
    <source>
        <dbReference type="EMBL" id="GFY48048.1"/>
    </source>
</evidence>
<dbReference type="EMBL" id="BMAV01006310">
    <property type="protein sequence ID" value="GFY48048.1"/>
    <property type="molecule type" value="Genomic_DNA"/>
</dbReference>
<comment type="caution">
    <text evidence="3">The sequence shown here is derived from an EMBL/GenBank/DDBJ whole genome shotgun (WGS) entry which is preliminary data.</text>
</comment>
<keyword evidence="4" id="KW-1185">Reference proteome</keyword>
<evidence type="ECO:0000256" key="1">
    <source>
        <dbReference type="PROSITE-ProRule" id="PRU10141"/>
    </source>
</evidence>